<reference evidence="2" key="1">
    <citation type="submission" date="2014-01" db="EMBL/GenBank/DDBJ databases">
        <title>Complete genome sequencing of three new isolates of Tomato chlorosis virus from Spain.</title>
        <authorList>
            <person name="Villanueva F."/>
            <person name="Albuquerque L.C."/>
            <person name="Navas-Castillo J."/>
        </authorList>
    </citation>
    <scope>NUCLEOTIDE SEQUENCE</scope>
    <source>
        <strain evidence="2">Pl-1-2</strain>
    </source>
</reference>
<proteinExistence type="predicted"/>
<name>A0A158N6C4_9CLOS</name>
<feature type="transmembrane region" description="Helical" evidence="1">
    <location>
        <begin position="6"/>
        <end position="29"/>
    </location>
</feature>
<keyword evidence="1" id="KW-0812">Transmembrane</keyword>
<keyword evidence="1" id="KW-0472">Membrane</keyword>
<protein>
    <submittedName>
        <fullName evidence="2">p4</fullName>
    </submittedName>
</protein>
<accession>A0A158N6C4</accession>
<organism evidence="2">
    <name type="scientific">Tomato chlorosis virus</name>
    <dbReference type="NCBI Taxonomy" id="67754"/>
    <lineage>
        <taxon>Viruses</taxon>
        <taxon>Riboviria</taxon>
        <taxon>Orthornavirae</taxon>
        <taxon>Kitrinoviricota</taxon>
        <taxon>Alsuviricetes</taxon>
        <taxon>Martellivirales</taxon>
        <taxon>Closteroviridae</taxon>
        <taxon>Crinivirus</taxon>
        <taxon>Crinivirus tomatichlorosis</taxon>
    </lineage>
</organism>
<dbReference type="EMBL" id="KJ200309">
    <property type="protein sequence ID" value="AHH44946.1"/>
    <property type="molecule type" value="Genomic_RNA"/>
</dbReference>
<evidence type="ECO:0000313" key="2">
    <source>
        <dbReference type="EMBL" id="AHH44946.1"/>
    </source>
</evidence>
<keyword evidence="1" id="KW-1133">Transmembrane helix</keyword>
<evidence type="ECO:0000256" key="1">
    <source>
        <dbReference type="SAM" id="Phobius"/>
    </source>
</evidence>
<sequence length="33" mass="3877">MPTAGMLQPLLHFVIVYVMVSPISPYFFFVKFR</sequence>